<evidence type="ECO:0000313" key="18">
    <source>
        <dbReference type="Proteomes" id="UP000515124"/>
    </source>
</evidence>
<dbReference type="Pfam" id="PF07714">
    <property type="entry name" value="PK_Tyr_Ser-Thr"/>
    <property type="match status" value="1"/>
</dbReference>
<keyword evidence="6 16" id="KW-0812">Transmembrane</keyword>
<evidence type="ECO:0000256" key="4">
    <source>
        <dbReference type="ARBA" id="ARBA00022527"/>
    </source>
</evidence>
<evidence type="ECO:0000256" key="5">
    <source>
        <dbReference type="ARBA" id="ARBA00022679"/>
    </source>
</evidence>
<evidence type="ECO:0000259" key="17">
    <source>
        <dbReference type="PROSITE" id="PS50011"/>
    </source>
</evidence>
<feature type="compositionally biased region" description="Low complexity" evidence="15">
    <location>
        <begin position="748"/>
        <end position="757"/>
    </location>
</feature>
<dbReference type="GO" id="GO:0005524">
    <property type="term" value="F:ATP binding"/>
    <property type="evidence" value="ECO:0007669"/>
    <property type="project" value="UniProtKB-UniRule"/>
</dbReference>
<evidence type="ECO:0000256" key="14">
    <source>
        <dbReference type="PROSITE-ProRule" id="PRU10141"/>
    </source>
</evidence>
<dbReference type="Gene3D" id="3.30.200.20">
    <property type="entry name" value="Phosphorylase Kinase, domain 1"/>
    <property type="match status" value="1"/>
</dbReference>
<feature type="region of interest" description="Disordered" evidence="15">
    <location>
        <begin position="748"/>
        <end position="802"/>
    </location>
</feature>
<feature type="compositionally biased region" description="Low complexity" evidence="15">
    <location>
        <begin position="275"/>
        <end position="316"/>
    </location>
</feature>
<feature type="compositionally biased region" description="Pro residues" evidence="15">
    <location>
        <begin position="191"/>
        <end position="204"/>
    </location>
</feature>
<dbReference type="SUPFAM" id="SSF56112">
    <property type="entry name" value="Protein kinase-like (PK-like)"/>
    <property type="match status" value="1"/>
</dbReference>
<evidence type="ECO:0000256" key="11">
    <source>
        <dbReference type="ARBA" id="ARBA00023136"/>
    </source>
</evidence>
<evidence type="ECO:0000256" key="3">
    <source>
        <dbReference type="ARBA" id="ARBA00022475"/>
    </source>
</evidence>
<dbReference type="EC" id="2.7.11.1" evidence="2"/>
<dbReference type="InterPro" id="IPR017441">
    <property type="entry name" value="Protein_kinase_ATP_BS"/>
</dbReference>
<keyword evidence="7 14" id="KW-0547">Nucleotide-binding</keyword>
<feature type="compositionally biased region" description="Polar residues" evidence="15">
    <location>
        <begin position="66"/>
        <end position="88"/>
    </location>
</feature>
<dbReference type="InterPro" id="IPR008271">
    <property type="entry name" value="Ser/Thr_kinase_AS"/>
</dbReference>
<feature type="region of interest" description="Disordered" evidence="15">
    <location>
        <begin position="351"/>
        <end position="404"/>
    </location>
</feature>
<dbReference type="Gene3D" id="1.10.510.10">
    <property type="entry name" value="Transferase(Phosphotransferase) domain 1"/>
    <property type="match status" value="1"/>
</dbReference>
<evidence type="ECO:0000256" key="2">
    <source>
        <dbReference type="ARBA" id="ARBA00012513"/>
    </source>
</evidence>
<evidence type="ECO:0000256" key="10">
    <source>
        <dbReference type="ARBA" id="ARBA00022989"/>
    </source>
</evidence>
<keyword evidence="9 14" id="KW-0067">ATP-binding</keyword>
<dbReference type="PANTHER" id="PTHR47982:SF44">
    <property type="entry name" value="PROLINE-RICH RECEPTOR-LIKE PROTEIN KINASE PERK13-RELATED"/>
    <property type="match status" value="1"/>
</dbReference>
<dbReference type="CDD" id="cd12087">
    <property type="entry name" value="TM_EGFR-like"/>
    <property type="match status" value="1"/>
</dbReference>
<proteinExistence type="predicted"/>
<gene>
    <name evidence="19" type="primary">LOC110753240</name>
</gene>
<reference evidence="19" key="1">
    <citation type="submission" date="2025-08" db="UniProtKB">
        <authorList>
            <consortium name="RefSeq"/>
        </authorList>
    </citation>
    <scope>IDENTIFICATION</scope>
</reference>
<feature type="compositionally biased region" description="Low complexity" evidence="15">
    <location>
        <begin position="205"/>
        <end position="227"/>
    </location>
</feature>
<dbReference type="FunFam" id="1.10.510.10:FF:000173">
    <property type="entry name" value="proline-rich receptor-like protein kinase PERK8"/>
    <property type="match status" value="1"/>
</dbReference>
<comment type="catalytic activity">
    <reaction evidence="13">
        <text>L-seryl-[protein] + ATP = O-phospho-L-seryl-[protein] + ADP + H(+)</text>
        <dbReference type="Rhea" id="RHEA:17989"/>
        <dbReference type="Rhea" id="RHEA-COMP:9863"/>
        <dbReference type="Rhea" id="RHEA-COMP:11604"/>
        <dbReference type="ChEBI" id="CHEBI:15378"/>
        <dbReference type="ChEBI" id="CHEBI:29999"/>
        <dbReference type="ChEBI" id="CHEBI:30616"/>
        <dbReference type="ChEBI" id="CHEBI:83421"/>
        <dbReference type="ChEBI" id="CHEBI:456216"/>
        <dbReference type="EC" id="2.7.11.1"/>
    </reaction>
</comment>
<feature type="region of interest" description="Disordered" evidence="15">
    <location>
        <begin position="53"/>
        <end position="316"/>
    </location>
</feature>
<keyword evidence="11 16" id="KW-0472">Membrane</keyword>
<dbReference type="RefSeq" id="XP_021809791.1">
    <property type="nucleotide sequence ID" value="XM_021954099.1"/>
</dbReference>
<keyword evidence="4" id="KW-0723">Serine/threonine-protein kinase</keyword>
<comment type="catalytic activity">
    <reaction evidence="12">
        <text>L-threonyl-[protein] + ATP = O-phospho-L-threonyl-[protein] + ADP + H(+)</text>
        <dbReference type="Rhea" id="RHEA:46608"/>
        <dbReference type="Rhea" id="RHEA-COMP:11060"/>
        <dbReference type="Rhea" id="RHEA-COMP:11605"/>
        <dbReference type="ChEBI" id="CHEBI:15378"/>
        <dbReference type="ChEBI" id="CHEBI:30013"/>
        <dbReference type="ChEBI" id="CHEBI:30616"/>
        <dbReference type="ChEBI" id="CHEBI:61977"/>
        <dbReference type="ChEBI" id="CHEBI:456216"/>
        <dbReference type="EC" id="2.7.11.1"/>
    </reaction>
</comment>
<dbReference type="Proteomes" id="UP000515124">
    <property type="component" value="Unplaced"/>
</dbReference>
<organism evidence="18 19">
    <name type="scientific">Prunus avium</name>
    <name type="common">Cherry</name>
    <name type="synonym">Cerasus avium</name>
    <dbReference type="NCBI Taxonomy" id="42229"/>
    <lineage>
        <taxon>Eukaryota</taxon>
        <taxon>Viridiplantae</taxon>
        <taxon>Streptophyta</taxon>
        <taxon>Embryophyta</taxon>
        <taxon>Tracheophyta</taxon>
        <taxon>Spermatophyta</taxon>
        <taxon>Magnoliopsida</taxon>
        <taxon>eudicotyledons</taxon>
        <taxon>Gunneridae</taxon>
        <taxon>Pentapetalae</taxon>
        <taxon>rosids</taxon>
        <taxon>fabids</taxon>
        <taxon>Rosales</taxon>
        <taxon>Rosaceae</taxon>
        <taxon>Amygdaloideae</taxon>
        <taxon>Amygdaleae</taxon>
        <taxon>Prunus</taxon>
    </lineage>
</organism>
<feature type="compositionally biased region" description="Pro residues" evidence="15">
    <location>
        <begin position="114"/>
        <end position="182"/>
    </location>
</feature>
<keyword evidence="3" id="KW-1003">Cell membrane</keyword>
<dbReference type="PANTHER" id="PTHR47982">
    <property type="entry name" value="PROLINE-RICH RECEPTOR-LIKE PROTEIN KINASE PERK4"/>
    <property type="match status" value="1"/>
</dbReference>
<feature type="compositionally biased region" description="Polar residues" evidence="15">
    <location>
        <begin position="374"/>
        <end position="390"/>
    </location>
</feature>
<dbReference type="KEGG" id="pavi:110753240"/>
<dbReference type="AlphaFoldDB" id="A0A6P5S8I4"/>
<evidence type="ECO:0000256" key="13">
    <source>
        <dbReference type="ARBA" id="ARBA00048679"/>
    </source>
</evidence>
<dbReference type="SMART" id="SM00220">
    <property type="entry name" value="S_TKc"/>
    <property type="match status" value="1"/>
</dbReference>
<keyword evidence="5" id="KW-0808">Transferase</keyword>
<evidence type="ECO:0000256" key="12">
    <source>
        <dbReference type="ARBA" id="ARBA00047899"/>
    </source>
</evidence>
<dbReference type="InterPro" id="IPR047117">
    <property type="entry name" value="PERK1-13-like"/>
</dbReference>
<evidence type="ECO:0000256" key="6">
    <source>
        <dbReference type="ARBA" id="ARBA00022692"/>
    </source>
</evidence>
<dbReference type="PRINTS" id="PR01217">
    <property type="entry name" value="PRICHEXTENSN"/>
</dbReference>
<evidence type="ECO:0000313" key="19">
    <source>
        <dbReference type="RefSeq" id="XP_021809791.1"/>
    </source>
</evidence>
<evidence type="ECO:0000256" key="8">
    <source>
        <dbReference type="ARBA" id="ARBA00022777"/>
    </source>
</evidence>
<evidence type="ECO:0000256" key="1">
    <source>
        <dbReference type="ARBA" id="ARBA00004162"/>
    </source>
</evidence>
<feature type="compositionally biased region" description="Pro residues" evidence="15">
    <location>
        <begin position="93"/>
        <end position="106"/>
    </location>
</feature>
<feature type="compositionally biased region" description="Pro residues" evidence="15">
    <location>
        <begin position="354"/>
        <end position="363"/>
    </location>
</feature>
<dbReference type="InterPro" id="IPR001245">
    <property type="entry name" value="Ser-Thr/Tyr_kinase_cat_dom"/>
</dbReference>
<comment type="subcellular location">
    <subcellularLocation>
        <location evidence="1">Cell membrane</location>
        <topology evidence="1">Single-pass membrane protein</topology>
    </subcellularLocation>
</comment>
<name>A0A6P5S8I4_PRUAV</name>
<dbReference type="GO" id="GO:0005886">
    <property type="term" value="C:plasma membrane"/>
    <property type="evidence" value="ECO:0007669"/>
    <property type="project" value="UniProtKB-SubCell"/>
</dbReference>
<dbReference type="PROSITE" id="PS00107">
    <property type="entry name" value="PROTEIN_KINASE_ATP"/>
    <property type="match status" value="1"/>
</dbReference>
<keyword evidence="10 16" id="KW-1133">Transmembrane helix</keyword>
<evidence type="ECO:0000256" key="9">
    <source>
        <dbReference type="ARBA" id="ARBA00022840"/>
    </source>
</evidence>
<evidence type="ECO:0000256" key="7">
    <source>
        <dbReference type="ARBA" id="ARBA00022741"/>
    </source>
</evidence>
<dbReference type="CDD" id="cd14066">
    <property type="entry name" value="STKc_IRAK"/>
    <property type="match status" value="1"/>
</dbReference>
<feature type="domain" description="Protein kinase" evidence="17">
    <location>
        <begin position="432"/>
        <end position="711"/>
    </location>
</feature>
<dbReference type="FunFam" id="3.30.200.20:FF:000212">
    <property type="entry name" value="Proline-rich receptor-like protein kinase PERK8"/>
    <property type="match status" value="1"/>
</dbReference>
<keyword evidence="8" id="KW-0418">Kinase</keyword>
<sequence>MCRFLLLFIFGVVWKLCLIAFYIGENWKGRKVDRTIKKEERYLLIKGRRIMAETDDEPHPPDQEHASSTQHDQTNGSPQPHEQSSEQNEAPPADTPTPPSSPPPAQAAPAPKSETPPPSSPPPAPKATPPPKAAPPPSSPPPSSPPPASPPPSSPPPNSPPPSSPPPKSPTPSPPPHSPPPSTSSSGTPPSGTPPSAPDPPPSTTPNKAPAPSSGGSSSPSPPTDSSQGGGSPQSPPTDSQSPPASPPPPANPDGTIPTTNPTALFPPNVPTPPTVSGTTPQPPLLSSNSTPTLSPPSNLNSSKSSEDTGGSSSRHTGTVVGLTVAGVFIIALLALIFAFIRRRKKQAQVYPPNYLPPTPGPPGSNLSGGYYLAQQQSPATSGPTESFYSSGPPGRSSFDNSYQAHSGDSGLIAATKVHFTYEELMEITNGFSRQNVLGEGGFGCVYKGWLPEGRVVAVKQLKAGSGQGEKEFRAEVEIISRVHHRHLVSLVGYCISDNQRLLIYEFVPNKTLEHHLHGAGMPVLEWTRRMKIALGSAKGLAYLHEDCHPKIIHRDIKSANILLDDVFEAQVADFGLAKLTNDTNTHVSTRVMGTFGYMAPEYASSGKLTDRSDVFSFGVVLLELVTGRKPVDTSQPLGDESLVEWARPILLKALETGDLSELVDPRLEKHYVEGEMIRMIEAAAACVRHSALKRPRMAQVVRALDCEGELSDLCNGVKVGQSTAYDSGQYNEDIVRFRRTALGSEGSSEYEMSSTEFTTREISGPQRVWTRPDSSEESETRAFTTRGGEKGFSGTPGRHNF</sequence>
<keyword evidence="18" id="KW-1185">Reference proteome</keyword>
<dbReference type="GeneID" id="110753240"/>
<dbReference type="InterPro" id="IPR011009">
    <property type="entry name" value="Kinase-like_dom_sf"/>
</dbReference>
<dbReference type="GO" id="GO:0004674">
    <property type="term" value="F:protein serine/threonine kinase activity"/>
    <property type="evidence" value="ECO:0007669"/>
    <property type="project" value="UniProtKB-KW"/>
</dbReference>
<dbReference type="PROSITE" id="PS50011">
    <property type="entry name" value="PROTEIN_KINASE_DOM"/>
    <property type="match status" value="1"/>
</dbReference>
<protein>
    <recommendedName>
        <fullName evidence="2">non-specific serine/threonine protein kinase</fullName>
        <ecNumber evidence="2">2.7.11.1</ecNumber>
    </recommendedName>
</protein>
<accession>A0A6P5S8I4</accession>
<evidence type="ECO:0000256" key="16">
    <source>
        <dbReference type="SAM" id="Phobius"/>
    </source>
</evidence>
<feature type="binding site" evidence="14">
    <location>
        <position position="460"/>
    </location>
    <ligand>
        <name>ATP</name>
        <dbReference type="ChEBI" id="CHEBI:30616"/>
    </ligand>
</feature>
<feature type="transmembrane region" description="Helical" evidence="16">
    <location>
        <begin position="320"/>
        <end position="341"/>
    </location>
</feature>
<evidence type="ECO:0000256" key="15">
    <source>
        <dbReference type="SAM" id="MobiDB-lite"/>
    </source>
</evidence>
<dbReference type="InterPro" id="IPR000719">
    <property type="entry name" value="Prot_kinase_dom"/>
</dbReference>
<dbReference type="PROSITE" id="PS00108">
    <property type="entry name" value="PROTEIN_KINASE_ST"/>
    <property type="match status" value="1"/>
</dbReference>